<dbReference type="InterPro" id="IPR035940">
    <property type="entry name" value="CAP_sf"/>
</dbReference>
<feature type="domain" description="SCP" evidence="1">
    <location>
        <begin position="1"/>
        <end position="127"/>
    </location>
</feature>
<dbReference type="AlphaFoldDB" id="A0AAV0LYE3"/>
<dbReference type="SUPFAM" id="SSF55797">
    <property type="entry name" value="PR-1-like"/>
    <property type="match status" value="1"/>
</dbReference>
<dbReference type="FunFam" id="3.40.33.10:FF:000004">
    <property type="entry name" value="CAP, cysteine-rich secretory protein, antigen 5"/>
    <property type="match status" value="1"/>
</dbReference>
<comment type="caution">
    <text evidence="2">The sequence shown here is derived from an EMBL/GenBank/DDBJ whole genome shotgun (WGS) entry which is preliminary data.</text>
</comment>
<evidence type="ECO:0000259" key="1">
    <source>
        <dbReference type="SMART" id="SM00198"/>
    </source>
</evidence>
<reference evidence="2" key="1">
    <citation type="submission" date="2022-08" db="EMBL/GenBank/DDBJ databases">
        <authorList>
            <person name="Gutierrez-Valencia J."/>
        </authorList>
    </citation>
    <scope>NUCLEOTIDE SEQUENCE</scope>
</reference>
<evidence type="ECO:0000313" key="2">
    <source>
        <dbReference type="EMBL" id="CAI0438193.1"/>
    </source>
</evidence>
<dbReference type="InterPro" id="IPR001283">
    <property type="entry name" value="CRISP-related"/>
</dbReference>
<dbReference type="PRINTS" id="PR00837">
    <property type="entry name" value="V5TPXLIKE"/>
</dbReference>
<dbReference type="PANTHER" id="PTHR10334">
    <property type="entry name" value="CYSTEINE-RICH SECRETORY PROTEIN-RELATED"/>
    <property type="match status" value="1"/>
</dbReference>
<dbReference type="InterPro" id="IPR014044">
    <property type="entry name" value="CAP_dom"/>
</dbReference>
<dbReference type="SMART" id="SM00198">
    <property type="entry name" value="SCP"/>
    <property type="match status" value="1"/>
</dbReference>
<accession>A0AAV0LYE3</accession>
<gene>
    <name evidence="2" type="ORF">LITE_LOCUS25731</name>
</gene>
<sequence length="131" mass="15514">MLAAHGTMRARNCLLRLAWTTKVADNAKWYANQRRKGCHLIYSTGDYGENIIWGRGKRWKGTDAVTDWADHEVYYDYERYTCMPNQDCLHYMQLVCSTRRVRCARVKCANRNTYVVCEYDPHGYVIGQRRY</sequence>
<proteinExistence type="predicted"/>
<organism evidence="2 3">
    <name type="scientific">Linum tenue</name>
    <dbReference type="NCBI Taxonomy" id="586396"/>
    <lineage>
        <taxon>Eukaryota</taxon>
        <taxon>Viridiplantae</taxon>
        <taxon>Streptophyta</taxon>
        <taxon>Embryophyta</taxon>
        <taxon>Tracheophyta</taxon>
        <taxon>Spermatophyta</taxon>
        <taxon>Magnoliopsida</taxon>
        <taxon>eudicotyledons</taxon>
        <taxon>Gunneridae</taxon>
        <taxon>Pentapetalae</taxon>
        <taxon>rosids</taxon>
        <taxon>fabids</taxon>
        <taxon>Malpighiales</taxon>
        <taxon>Linaceae</taxon>
        <taxon>Linum</taxon>
    </lineage>
</organism>
<dbReference type="EMBL" id="CAMGYJ010000006">
    <property type="protein sequence ID" value="CAI0438193.1"/>
    <property type="molecule type" value="Genomic_DNA"/>
</dbReference>
<keyword evidence="3" id="KW-1185">Reference proteome</keyword>
<protein>
    <recommendedName>
        <fullName evidence="1">SCP domain-containing protein</fullName>
    </recommendedName>
</protein>
<dbReference type="Gene3D" id="3.40.33.10">
    <property type="entry name" value="CAP"/>
    <property type="match status" value="1"/>
</dbReference>
<dbReference type="Pfam" id="PF00188">
    <property type="entry name" value="CAP"/>
    <property type="match status" value="1"/>
</dbReference>
<name>A0AAV0LYE3_9ROSI</name>
<dbReference type="Proteomes" id="UP001154282">
    <property type="component" value="Unassembled WGS sequence"/>
</dbReference>
<evidence type="ECO:0000313" key="3">
    <source>
        <dbReference type="Proteomes" id="UP001154282"/>
    </source>
</evidence>